<gene>
    <name evidence="2" type="ORF">ARMOST_00139</name>
</gene>
<feature type="transmembrane region" description="Helical" evidence="1">
    <location>
        <begin position="102"/>
        <end position="122"/>
    </location>
</feature>
<dbReference type="Proteomes" id="UP000219338">
    <property type="component" value="Unassembled WGS sequence"/>
</dbReference>
<organism evidence="2 3">
    <name type="scientific">Armillaria ostoyae</name>
    <name type="common">Armillaria root rot fungus</name>
    <dbReference type="NCBI Taxonomy" id="47428"/>
    <lineage>
        <taxon>Eukaryota</taxon>
        <taxon>Fungi</taxon>
        <taxon>Dikarya</taxon>
        <taxon>Basidiomycota</taxon>
        <taxon>Agaricomycotina</taxon>
        <taxon>Agaricomycetes</taxon>
        <taxon>Agaricomycetidae</taxon>
        <taxon>Agaricales</taxon>
        <taxon>Marasmiineae</taxon>
        <taxon>Physalacriaceae</taxon>
        <taxon>Armillaria</taxon>
    </lineage>
</organism>
<keyword evidence="1" id="KW-0812">Transmembrane</keyword>
<name>A0A284QKA8_ARMOS</name>
<keyword evidence="3" id="KW-1185">Reference proteome</keyword>
<reference evidence="3" key="1">
    <citation type="journal article" date="2017" name="Nat. Ecol. Evol.">
        <title>Genome expansion and lineage-specific genetic innovations in the forest pathogenic fungi Armillaria.</title>
        <authorList>
            <person name="Sipos G."/>
            <person name="Prasanna A.N."/>
            <person name="Walter M.C."/>
            <person name="O'Connor E."/>
            <person name="Balint B."/>
            <person name="Krizsan K."/>
            <person name="Kiss B."/>
            <person name="Hess J."/>
            <person name="Varga T."/>
            <person name="Slot J."/>
            <person name="Riley R."/>
            <person name="Boka B."/>
            <person name="Rigling D."/>
            <person name="Barry K."/>
            <person name="Lee J."/>
            <person name="Mihaltcheva S."/>
            <person name="LaButti K."/>
            <person name="Lipzen A."/>
            <person name="Waldron R."/>
            <person name="Moloney N.M."/>
            <person name="Sperisen C."/>
            <person name="Kredics L."/>
            <person name="Vagvoelgyi C."/>
            <person name="Patrignani A."/>
            <person name="Fitzpatrick D."/>
            <person name="Nagy I."/>
            <person name="Doyle S."/>
            <person name="Anderson J.B."/>
            <person name="Grigoriev I.V."/>
            <person name="Gueldener U."/>
            <person name="Muensterkoetter M."/>
            <person name="Nagy L.G."/>
        </authorList>
    </citation>
    <scope>NUCLEOTIDE SEQUENCE [LARGE SCALE GENOMIC DNA]</scope>
    <source>
        <strain evidence="3">C18/9</strain>
    </source>
</reference>
<keyword evidence="1" id="KW-0472">Membrane</keyword>
<dbReference type="PANTHER" id="PTHR35043">
    <property type="entry name" value="TRANSCRIPTION FACTOR DOMAIN-CONTAINING PROTEIN"/>
    <property type="match status" value="1"/>
</dbReference>
<evidence type="ECO:0000256" key="1">
    <source>
        <dbReference type="SAM" id="Phobius"/>
    </source>
</evidence>
<protein>
    <submittedName>
        <fullName evidence="2">Uncharacterized protein</fullName>
    </submittedName>
</protein>
<feature type="transmembrane region" description="Helical" evidence="1">
    <location>
        <begin position="70"/>
        <end position="90"/>
    </location>
</feature>
<dbReference type="PANTHER" id="PTHR35043:SF7">
    <property type="entry name" value="TRANSCRIPTION FACTOR DOMAIN-CONTAINING PROTEIN"/>
    <property type="match status" value="1"/>
</dbReference>
<dbReference type="AlphaFoldDB" id="A0A284QKA8"/>
<dbReference type="OrthoDB" id="9451547at2759"/>
<dbReference type="EMBL" id="FUEG01000001">
    <property type="protein sequence ID" value="SJK96891.1"/>
    <property type="molecule type" value="Genomic_DNA"/>
</dbReference>
<evidence type="ECO:0000313" key="2">
    <source>
        <dbReference type="EMBL" id="SJK96891.1"/>
    </source>
</evidence>
<proteinExistence type="predicted"/>
<keyword evidence="1" id="KW-1133">Transmembrane helix</keyword>
<sequence length="424" mass="47418">MFFAYLWLEYASLLFTVQQSNKDSEIRVRTTLSQARFFLLIYNEFVPIFRVWFCILIPPKVVRITGMDRIVMAVIFLFSISYVFGAPIHPKDNRDFSGDQRTVLNIVWSCLATIFACTWLAVHPNVPGCKISKGWRSLTLEGAKIMGIAILAPEVIVGWAAEQFIVAWKLCHKTEISTSPVIRARRENSNEDFPDLTMVHGFFLSMGGLYYTRKKEIASQALDTYDPTPIALPSLSRPSSVHADLSSCTISSSTLLASDHTPGSETINVPGTLVTLEALESEPNLVKNLAAISAETIQDKSKGDTLSKSVSILQMSWFIVQCIARAIQHLPIMLLEMTALAFAGLSIITYCLWWYKPLNVKYHISLDGTDSRPTPETHSPEEFASPVRNPSWAKRLLSAWLWIGPITLRDSVDGYYEDIGDGAL</sequence>
<feature type="transmembrane region" description="Helical" evidence="1">
    <location>
        <begin position="37"/>
        <end position="58"/>
    </location>
</feature>
<dbReference type="STRING" id="47428.A0A284QKA8"/>
<feature type="transmembrane region" description="Helical" evidence="1">
    <location>
        <begin position="333"/>
        <end position="355"/>
    </location>
</feature>
<accession>A0A284QKA8</accession>
<evidence type="ECO:0000313" key="3">
    <source>
        <dbReference type="Proteomes" id="UP000219338"/>
    </source>
</evidence>